<sequence length="887" mass="100462">MEFKDHVCELLNTIDVCQVFFDITVNFDLTKNYLDLIITYTTLMILLSRIEERKAIIGLYNYAHEMTHGASDREYPRLGQMIVDYENPLKKMMEEFVPHSKALSDALISLQMVYPRRNLSADQWRNAQLLSLISAPSTMLNPAQSDTMPCEYLSLDTMEKWIIFGFILCHGVLNSDATALTLWKLALQSSSCLALFRDEVFHIHKAAEDLFVNIRGYNKRINDIRECKEAAVSHAGSMHRERRKFLRSALKELATVLSDQPGLLGPKALFVFMALSFARDEIIWLLRHADNMPKKSADDFIDKYHQAEVQMELNRSFLPATYPLMCSPLYCDAVIINLSVCPEDESIIMSSFVNTMTSLSVKQVEDGEVFDFRGMRLDWFRLQAYTSVSKASLGLADHRELGKMMNTIIFHTKMVDSLVEMLVETSDLSIFCFYSRAFEKMFQQCLELPSQSRYSIAFPLLCTHFMSCTHELCPEERHHIGDRSLSLCNMFLDEMAKQARNLITDICTEQCTLSDQLLPKHCAKTISQAVNKKSKKQTGKKGEPEREKPGVESMRKNRLVVTNLDKLHTALSELLVPTSKPTQRRESPNLSELNYVQVDITRVFNNVPPSTKRQHLDSHGKPTLLPVCTQMNGGGRGGPPITSLQLLKGKRNPFGMSQIEKPLSSKLVVENVEVLTQMRTSFDKPDQMAALFKRLSSVDSVLKRMTIIGVILSFRSLAQEALRDVLSYHIPFLVSSIEDFKDHIPRETDMKVAMNVYELSSAAGLPCEIDPALVVALSSQKSGHCNNIHCLAKAINQIAAALFTIHKGSIEDRLKEFLALASSSLLKIGQETDKTTTRNRESVYLLLDMIVQESPFLTMDLLESCFPYVLLRNAYHAVYKQSVTSSA</sequence>
<dbReference type="AlphaFoldDB" id="A0A670HWD3"/>
<dbReference type="GO" id="GO:0030866">
    <property type="term" value="P:cortical actin cytoskeleton organization"/>
    <property type="evidence" value="ECO:0007669"/>
    <property type="project" value="TreeGrafter"/>
</dbReference>
<evidence type="ECO:0000256" key="2">
    <source>
        <dbReference type="ARBA" id="ARBA00022692"/>
    </source>
</evidence>
<feature type="region of interest" description="Disordered" evidence="9">
    <location>
        <begin position="529"/>
        <end position="554"/>
    </location>
</feature>
<dbReference type="InterPro" id="IPR019137">
    <property type="entry name" value="Nck-associated_protein-1"/>
</dbReference>
<evidence type="ECO:0000313" key="11">
    <source>
        <dbReference type="Proteomes" id="UP000472272"/>
    </source>
</evidence>
<proteinExistence type="inferred from homology"/>
<evidence type="ECO:0000256" key="7">
    <source>
        <dbReference type="ARBA" id="ARBA00037947"/>
    </source>
</evidence>
<accession>A0A670HWD3</accession>
<keyword evidence="1" id="KW-1003">Cell membrane</keyword>
<evidence type="ECO:0000256" key="6">
    <source>
        <dbReference type="ARBA" id="ARBA00037839"/>
    </source>
</evidence>
<reference evidence="10" key="3">
    <citation type="submission" date="2025-09" db="UniProtKB">
        <authorList>
            <consortium name="Ensembl"/>
        </authorList>
    </citation>
    <scope>IDENTIFICATION</scope>
</reference>
<dbReference type="GO" id="GO:0030031">
    <property type="term" value="P:cell projection assembly"/>
    <property type="evidence" value="ECO:0007669"/>
    <property type="project" value="TreeGrafter"/>
</dbReference>
<dbReference type="GeneTree" id="ENSGT00390000016619"/>
<comment type="similarity">
    <text evidence="7">Belongs to the HEM-1/HEM-2 family.</text>
</comment>
<dbReference type="Ensembl" id="ENSPMRT00000004328.1">
    <property type="protein sequence ID" value="ENSPMRP00000004054.1"/>
    <property type="gene ID" value="ENSPMRG00000002254.1"/>
</dbReference>
<reference evidence="10" key="2">
    <citation type="submission" date="2025-08" db="UniProtKB">
        <authorList>
            <consortium name="Ensembl"/>
        </authorList>
    </citation>
    <scope>IDENTIFICATION</scope>
</reference>
<evidence type="ECO:0000256" key="8">
    <source>
        <dbReference type="ARBA" id="ARBA00039689"/>
    </source>
</evidence>
<evidence type="ECO:0000313" key="10">
    <source>
        <dbReference type="Ensembl" id="ENSPMRP00000004054.1"/>
    </source>
</evidence>
<evidence type="ECO:0000256" key="4">
    <source>
        <dbReference type="ARBA" id="ARBA00023136"/>
    </source>
</evidence>
<keyword evidence="11" id="KW-1185">Reference proteome</keyword>
<keyword evidence="4" id="KW-0472">Membrane</keyword>
<evidence type="ECO:0000256" key="5">
    <source>
        <dbReference type="ARBA" id="ARBA00023273"/>
    </source>
</evidence>
<reference evidence="10 11" key="1">
    <citation type="journal article" date="2019" name="Proc. Natl. Acad. Sci. U.S.A.">
        <title>Regulatory changes in pterin and carotenoid genes underlie balanced color polymorphisms in the wall lizard.</title>
        <authorList>
            <person name="Andrade P."/>
            <person name="Pinho C."/>
            <person name="Perez I de Lanuza G."/>
            <person name="Afonso S."/>
            <person name="Brejcha J."/>
            <person name="Rubin C.J."/>
            <person name="Wallerman O."/>
            <person name="Pereira P."/>
            <person name="Sabatino S.J."/>
            <person name="Bellati A."/>
            <person name="Pellitteri-Rosa D."/>
            <person name="Bosakova Z."/>
            <person name="Bunikis I."/>
            <person name="Carretero M.A."/>
            <person name="Feiner N."/>
            <person name="Marsik P."/>
            <person name="Pauperio F."/>
            <person name="Salvi D."/>
            <person name="Soler L."/>
            <person name="While G.M."/>
            <person name="Uller T."/>
            <person name="Font E."/>
            <person name="Andersson L."/>
            <person name="Carneiro M."/>
        </authorList>
    </citation>
    <scope>NUCLEOTIDE SEQUENCE</scope>
</reference>
<dbReference type="GO" id="GO:0016477">
    <property type="term" value="P:cell migration"/>
    <property type="evidence" value="ECO:0007669"/>
    <property type="project" value="TreeGrafter"/>
</dbReference>
<dbReference type="PANTHER" id="PTHR12093">
    <property type="entry name" value="NCK-ASSOCIATED PROTEIN 1"/>
    <property type="match status" value="1"/>
</dbReference>
<protein>
    <recommendedName>
        <fullName evidence="8">Nck-associated protein 1</fullName>
    </recommendedName>
</protein>
<keyword evidence="3" id="KW-1133">Transmembrane helix</keyword>
<keyword evidence="2" id="KW-0812">Transmembrane</keyword>
<keyword evidence="5" id="KW-0966">Cell projection</keyword>
<gene>
    <name evidence="10" type="primary">NCKAP1</name>
</gene>
<dbReference type="GO" id="GO:0031209">
    <property type="term" value="C:SCAR complex"/>
    <property type="evidence" value="ECO:0007669"/>
    <property type="project" value="TreeGrafter"/>
</dbReference>
<dbReference type="Proteomes" id="UP000472272">
    <property type="component" value="Chromosome 1"/>
</dbReference>
<dbReference type="Pfam" id="PF09735">
    <property type="entry name" value="Nckap1"/>
    <property type="match status" value="4"/>
</dbReference>
<comment type="subcellular location">
    <subcellularLocation>
        <location evidence="6">Cell projection</location>
        <location evidence="6">Lamellipodium membrane</location>
        <topology evidence="6">Single-pass membrane protein</topology>
        <orientation evidence="6">Cytoplasmic side</orientation>
    </subcellularLocation>
</comment>
<feature type="compositionally biased region" description="Basic and acidic residues" evidence="9">
    <location>
        <begin position="540"/>
        <end position="554"/>
    </location>
</feature>
<dbReference type="PANTHER" id="PTHR12093:SF11">
    <property type="entry name" value="NCK-ASSOCIATED PROTEIN 1"/>
    <property type="match status" value="1"/>
</dbReference>
<organism evidence="10 11">
    <name type="scientific">Podarcis muralis</name>
    <name type="common">Wall lizard</name>
    <name type="synonym">Lacerta muralis</name>
    <dbReference type="NCBI Taxonomy" id="64176"/>
    <lineage>
        <taxon>Eukaryota</taxon>
        <taxon>Metazoa</taxon>
        <taxon>Chordata</taxon>
        <taxon>Craniata</taxon>
        <taxon>Vertebrata</taxon>
        <taxon>Euteleostomi</taxon>
        <taxon>Lepidosauria</taxon>
        <taxon>Squamata</taxon>
        <taxon>Bifurcata</taxon>
        <taxon>Unidentata</taxon>
        <taxon>Episquamata</taxon>
        <taxon>Laterata</taxon>
        <taxon>Lacertibaenia</taxon>
        <taxon>Lacertidae</taxon>
        <taxon>Podarcis</taxon>
    </lineage>
</organism>
<evidence type="ECO:0000256" key="3">
    <source>
        <dbReference type="ARBA" id="ARBA00022989"/>
    </source>
</evidence>
<evidence type="ECO:0000256" key="1">
    <source>
        <dbReference type="ARBA" id="ARBA00022475"/>
    </source>
</evidence>
<name>A0A670HWD3_PODMU</name>
<evidence type="ECO:0000256" key="9">
    <source>
        <dbReference type="SAM" id="MobiDB-lite"/>
    </source>
</evidence>
<dbReference type="GO" id="GO:0031258">
    <property type="term" value="C:lamellipodium membrane"/>
    <property type="evidence" value="ECO:0007669"/>
    <property type="project" value="UniProtKB-SubCell"/>
</dbReference>
<dbReference type="GO" id="GO:0048812">
    <property type="term" value="P:neuron projection morphogenesis"/>
    <property type="evidence" value="ECO:0007669"/>
    <property type="project" value="TreeGrafter"/>
</dbReference>